<dbReference type="InParanoid" id="A0A3M0CWZ4"/>
<reference evidence="2 3" key="1">
    <citation type="submission" date="2018-10" db="EMBL/GenBank/DDBJ databases">
        <title>Genomic Encyclopedia of Archaeal and Bacterial Type Strains, Phase II (KMG-II): from individual species to whole genera.</title>
        <authorList>
            <person name="Goeker M."/>
        </authorList>
    </citation>
    <scope>NUCLEOTIDE SEQUENCE [LARGE SCALE GENOMIC DNA]</scope>
    <source>
        <strain evidence="2 3">DSM 25217</strain>
    </source>
</reference>
<dbReference type="Proteomes" id="UP000271227">
    <property type="component" value="Unassembled WGS sequence"/>
</dbReference>
<feature type="region of interest" description="Disordered" evidence="1">
    <location>
        <begin position="1"/>
        <end position="70"/>
    </location>
</feature>
<evidence type="ECO:0000313" key="2">
    <source>
        <dbReference type="EMBL" id="RMB11926.1"/>
    </source>
</evidence>
<keyword evidence="3" id="KW-1185">Reference proteome</keyword>
<proteinExistence type="predicted"/>
<evidence type="ECO:0000313" key="3">
    <source>
        <dbReference type="Proteomes" id="UP000271227"/>
    </source>
</evidence>
<dbReference type="EMBL" id="REFR01000009">
    <property type="protein sequence ID" value="RMB11926.1"/>
    <property type="molecule type" value="Genomic_DNA"/>
</dbReference>
<protein>
    <submittedName>
        <fullName evidence="2">Uncharacterized protein</fullName>
    </submittedName>
</protein>
<accession>A0A3M0CWZ4</accession>
<organism evidence="2 3">
    <name type="scientific">Eilatimonas milleporae</name>
    <dbReference type="NCBI Taxonomy" id="911205"/>
    <lineage>
        <taxon>Bacteria</taxon>
        <taxon>Pseudomonadati</taxon>
        <taxon>Pseudomonadota</taxon>
        <taxon>Alphaproteobacteria</taxon>
        <taxon>Kordiimonadales</taxon>
        <taxon>Kordiimonadaceae</taxon>
        <taxon>Eilatimonas</taxon>
    </lineage>
</organism>
<evidence type="ECO:0000256" key="1">
    <source>
        <dbReference type="SAM" id="MobiDB-lite"/>
    </source>
</evidence>
<name>A0A3M0CWZ4_9PROT</name>
<feature type="compositionally biased region" description="Polar residues" evidence="1">
    <location>
        <begin position="49"/>
        <end position="62"/>
    </location>
</feature>
<sequence>MWSRPEVKDGNGDREDNGVKDGDGIRTGGTTPDRTLGTGTDNTSDTGGRQTQTGRQAMSNDYYTHGPRLEPNTLARAEDSNANFEQIQAAFDRLPDERALKEGRVTFAAVTAFGNAYSADLPHPPDGYGAGLSLAFIVPADNTGPATLDVRDGNGVPLGPVALKRHDGQALLPGDLTAGQAALAVHSGTDFILAGQHGGEAALARAWASQAAGTVADGLKSARAYAGDAAGFAANAGVTVQQAADHAATALAHAGTALTHAGTASAHADTALAHAGDAAVSAAEAAAAAQQAITGAPTILPELLDVPAYSGQAGRVLAANAAEDGAEWIALPAPTGSFLALDDTPAAFTANRVPIVNGAGTALTFTDKVPAAAAADTATTAGTATTAATASTADSALSAGNATTAGGLAVSAGGNTEANRIARTDGGGNLPTRRVRQTASVYKASGVPARIYAGGNDGWTDFYSADSFAEAMRHTLRGRLFDVTTTTASLTLNPGTHYAVVCTNTAAITVTLPAPTARKTFVIKDGNGQTNVTIATAGAQLIDGAAEYTLTNPWQSVTVITDGANWFII</sequence>
<gene>
    <name evidence="2" type="ORF">BXY39_0413</name>
</gene>
<feature type="compositionally biased region" description="Basic and acidic residues" evidence="1">
    <location>
        <begin position="1"/>
        <end position="24"/>
    </location>
</feature>
<comment type="caution">
    <text evidence="2">The sequence shown here is derived from an EMBL/GenBank/DDBJ whole genome shotgun (WGS) entry which is preliminary data.</text>
</comment>
<dbReference type="AlphaFoldDB" id="A0A3M0CWZ4"/>
<feature type="compositionally biased region" description="Low complexity" evidence="1">
    <location>
        <begin position="35"/>
        <end position="48"/>
    </location>
</feature>